<keyword evidence="2" id="KW-0547">Nucleotide-binding</keyword>
<evidence type="ECO:0000256" key="4">
    <source>
        <dbReference type="ARBA" id="ARBA00038388"/>
    </source>
</evidence>
<dbReference type="AlphaFoldDB" id="A0A9X2JFQ3"/>
<keyword evidence="7" id="KW-1185">Reference proteome</keyword>
<evidence type="ECO:0000259" key="5">
    <source>
        <dbReference type="PROSITE" id="PS50893"/>
    </source>
</evidence>
<dbReference type="Proteomes" id="UP001155241">
    <property type="component" value="Unassembled WGS sequence"/>
</dbReference>
<dbReference type="InterPro" id="IPR017911">
    <property type="entry name" value="MacB-like_ATP-bd"/>
</dbReference>
<dbReference type="InterPro" id="IPR017871">
    <property type="entry name" value="ABC_transporter-like_CS"/>
</dbReference>
<reference evidence="6" key="1">
    <citation type="submission" date="2022-06" db="EMBL/GenBank/DDBJ databases">
        <title>Aeoliella straminimaris, a novel planctomycete from sediments.</title>
        <authorList>
            <person name="Vitorino I.R."/>
            <person name="Lage O.M."/>
        </authorList>
    </citation>
    <scope>NUCLEOTIDE SEQUENCE</scope>
    <source>
        <strain evidence="6">ICT_H6.2</strain>
    </source>
</reference>
<dbReference type="GO" id="GO:0005886">
    <property type="term" value="C:plasma membrane"/>
    <property type="evidence" value="ECO:0007669"/>
    <property type="project" value="TreeGrafter"/>
</dbReference>
<dbReference type="EMBL" id="JAMXLR010000006">
    <property type="protein sequence ID" value="MCO6042643.1"/>
    <property type="molecule type" value="Genomic_DNA"/>
</dbReference>
<dbReference type="InterPro" id="IPR015854">
    <property type="entry name" value="ABC_transpr_LolD-like"/>
</dbReference>
<organism evidence="6 7">
    <name type="scientific">Aeoliella straminimaris</name>
    <dbReference type="NCBI Taxonomy" id="2954799"/>
    <lineage>
        <taxon>Bacteria</taxon>
        <taxon>Pseudomonadati</taxon>
        <taxon>Planctomycetota</taxon>
        <taxon>Planctomycetia</taxon>
        <taxon>Pirellulales</taxon>
        <taxon>Lacipirellulaceae</taxon>
        <taxon>Aeoliella</taxon>
    </lineage>
</organism>
<keyword evidence="3 6" id="KW-0067">ATP-binding</keyword>
<comment type="similarity">
    <text evidence="4">Belongs to the ABC transporter superfamily. Macrolide exporter (TC 3.A.1.122) family.</text>
</comment>
<dbReference type="CDD" id="cd03255">
    <property type="entry name" value="ABC_MJ0796_LolCDE_FtsE"/>
    <property type="match status" value="1"/>
</dbReference>
<evidence type="ECO:0000256" key="2">
    <source>
        <dbReference type="ARBA" id="ARBA00022741"/>
    </source>
</evidence>
<proteinExistence type="inferred from homology"/>
<name>A0A9X2JFQ3_9BACT</name>
<evidence type="ECO:0000313" key="6">
    <source>
        <dbReference type="EMBL" id="MCO6042643.1"/>
    </source>
</evidence>
<dbReference type="InterPro" id="IPR003439">
    <property type="entry name" value="ABC_transporter-like_ATP-bd"/>
</dbReference>
<evidence type="ECO:0000256" key="1">
    <source>
        <dbReference type="ARBA" id="ARBA00022448"/>
    </source>
</evidence>
<dbReference type="PROSITE" id="PS50893">
    <property type="entry name" value="ABC_TRANSPORTER_2"/>
    <property type="match status" value="1"/>
</dbReference>
<dbReference type="RefSeq" id="WP_252850741.1">
    <property type="nucleotide sequence ID" value="NZ_JAMXLR010000006.1"/>
</dbReference>
<dbReference type="InterPro" id="IPR027417">
    <property type="entry name" value="P-loop_NTPase"/>
</dbReference>
<dbReference type="PROSITE" id="PS00211">
    <property type="entry name" value="ABC_TRANSPORTER_1"/>
    <property type="match status" value="1"/>
</dbReference>
<dbReference type="FunFam" id="3.40.50.300:FF:000032">
    <property type="entry name" value="Export ABC transporter ATP-binding protein"/>
    <property type="match status" value="1"/>
</dbReference>
<dbReference type="SMART" id="SM00382">
    <property type="entry name" value="AAA"/>
    <property type="match status" value="1"/>
</dbReference>
<dbReference type="GO" id="GO:0005524">
    <property type="term" value="F:ATP binding"/>
    <property type="evidence" value="ECO:0007669"/>
    <property type="project" value="UniProtKB-KW"/>
</dbReference>
<protein>
    <submittedName>
        <fullName evidence="6">ABC transporter ATP-binding protein</fullName>
    </submittedName>
</protein>
<sequence length="268" mass="28974">MDTNMKNGATLQSPPLEVVGLTKRFRQGNKQVTALDHVSLRVAEGEFVAVMGASGSGKSTLLHLAAGLTDATEGVVRVAGQDLASMSDKQLTHFRRRRIGLVFQSLNLVPALTAEENVLLPLYAASDRSHRVQLAGELLEQLGLGDRRTHRPGALSGGEQQRVAIARALVTEPAIVLADEPTGSLDSTNGQLICQLMRRLNDEQRRTIVVVTHEPTVAIWADRIVVLKDGQLQSQFESSSFDGPQELAAHYHGLTSTLEQPELVHGGQ</sequence>
<dbReference type="PANTHER" id="PTHR24220:SF86">
    <property type="entry name" value="ABC TRANSPORTER ABCH.1"/>
    <property type="match status" value="1"/>
</dbReference>
<dbReference type="GO" id="GO:0022857">
    <property type="term" value="F:transmembrane transporter activity"/>
    <property type="evidence" value="ECO:0007669"/>
    <property type="project" value="TreeGrafter"/>
</dbReference>
<dbReference type="GO" id="GO:0098796">
    <property type="term" value="C:membrane protein complex"/>
    <property type="evidence" value="ECO:0007669"/>
    <property type="project" value="UniProtKB-ARBA"/>
</dbReference>
<gene>
    <name evidence="6" type="ORF">NG895_01870</name>
</gene>
<keyword evidence="1" id="KW-0813">Transport</keyword>
<accession>A0A9X2JFQ3</accession>
<evidence type="ECO:0000256" key="3">
    <source>
        <dbReference type="ARBA" id="ARBA00022840"/>
    </source>
</evidence>
<comment type="caution">
    <text evidence="6">The sequence shown here is derived from an EMBL/GenBank/DDBJ whole genome shotgun (WGS) entry which is preliminary data.</text>
</comment>
<dbReference type="GO" id="GO:0016887">
    <property type="term" value="F:ATP hydrolysis activity"/>
    <property type="evidence" value="ECO:0007669"/>
    <property type="project" value="InterPro"/>
</dbReference>
<dbReference type="Gene3D" id="3.40.50.300">
    <property type="entry name" value="P-loop containing nucleotide triphosphate hydrolases"/>
    <property type="match status" value="1"/>
</dbReference>
<dbReference type="SUPFAM" id="SSF52540">
    <property type="entry name" value="P-loop containing nucleoside triphosphate hydrolases"/>
    <property type="match status" value="1"/>
</dbReference>
<dbReference type="Pfam" id="PF00005">
    <property type="entry name" value="ABC_tran"/>
    <property type="match status" value="1"/>
</dbReference>
<feature type="domain" description="ABC transporter" evidence="5">
    <location>
        <begin position="16"/>
        <end position="254"/>
    </location>
</feature>
<dbReference type="PANTHER" id="PTHR24220">
    <property type="entry name" value="IMPORT ATP-BINDING PROTEIN"/>
    <property type="match status" value="1"/>
</dbReference>
<evidence type="ECO:0000313" key="7">
    <source>
        <dbReference type="Proteomes" id="UP001155241"/>
    </source>
</evidence>
<dbReference type="InterPro" id="IPR003593">
    <property type="entry name" value="AAA+_ATPase"/>
</dbReference>